<organism evidence="1 2">
    <name type="scientific">Sorangium cellulosum</name>
    <name type="common">Polyangium cellulosum</name>
    <dbReference type="NCBI Taxonomy" id="56"/>
    <lineage>
        <taxon>Bacteria</taxon>
        <taxon>Pseudomonadati</taxon>
        <taxon>Myxococcota</taxon>
        <taxon>Polyangia</taxon>
        <taxon>Polyangiales</taxon>
        <taxon>Polyangiaceae</taxon>
        <taxon>Sorangium</taxon>
    </lineage>
</organism>
<comment type="caution">
    <text evidence="1">The sequence shown here is derived from an EMBL/GenBank/DDBJ whole genome shotgun (WGS) entry which is preliminary data.</text>
</comment>
<proteinExistence type="predicted"/>
<name>A0A150PVC1_SORCE</name>
<gene>
    <name evidence="1" type="ORF">BE04_09650</name>
</gene>
<dbReference type="AlphaFoldDB" id="A0A150PVC1"/>
<evidence type="ECO:0000313" key="2">
    <source>
        <dbReference type="Proteomes" id="UP000075604"/>
    </source>
</evidence>
<sequence>CIIPLHACGEEVTGSCERGFSCDGTAGPACLCNGEVLEDIEAQCKLWTTGQARADPEVCAVGTFACGDLECRRNVEICVAVVGGTPESGTTYRCAPVAEHRGRCEHGIADCLCLDLQSLGCGGGQPCCSADEDHQETVRIALP</sequence>
<protein>
    <submittedName>
        <fullName evidence="1">Uncharacterized protein</fullName>
    </submittedName>
</protein>
<evidence type="ECO:0000313" key="1">
    <source>
        <dbReference type="EMBL" id="KYF59649.1"/>
    </source>
</evidence>
<reference evidence="1 2" key="1">
    <citation type="submission" date="2014-02" db="EMBL/GenBank/DDBJ databases">
        <title>The small core and large imbalanced accessory genome model reveals a collaborative survival strategy of Sorangium cellulosum strains in nature.</title>
        <authorList>
            <person name="Han K."/>
            <person name="Peng R."/>
            <person name="Blom J."/>
            <person name="Li Y.-Z."/>
        </authorList>
    </citation>
    <scope>NUCLEOTIDE SEQUENCE [LARGE SCALE GENOMIC DNA]</scope>
    <source>
        <strain evidence="1 2">So0157-18</strain>
    </source>
</reference>
<dbReference type="EMBL" id="JELX01001247">
    <property type="protein sequence ID" value="KYF59649.1"/>
    <property type="molecule type" value="Genomic_DNA"/>
</dbReference>
<feature type="non-terminal residue" evidence="1">
    <location>
        <position position="1"/>
    </location>
</feature>
<dbReference type="Proteomes" id="UP000075604">
    <property type="component" value="Unassembled WGS sequence"/>
</dbReference>
<accession>A0A150PVC1</accession>